<feature type="domain" description="C2H2-type" evidence="6">
    <location>
        <begin position="115"/>
        <end position="144"/>
    </location>
</feature>
<evidence type="ECO:0000256" key="1">
    <source>
        <dbReference type="ARBA" id="ARBA00022723"/>
    </source>
</evidence>
<dbReference type="SMART" id="SM00355">
    <property type="entry name" value="ZnF_C2H2"/>
    <property type="match status" value="7"/>
</dbReference>
<dbReference type="GO" id="GO:0005634">
    <property type="term" value="C:nucleus"/>
    <property type="evidence" value="ECO:0007669"/>
    <property type="project" value="TreeGrafter"/>
</dbReference>
<dbReference type="PROSITE" id="PS50157">
    <property type="entry name" value="ZINC_FINGER_C2H2_2"/>
    <property type="match status" value="3"/>
</dbReference>
<dbReference type="RefSeq" id="XP_025578347.1">
    <property type="nucleotide sequence ID" value="XM_025723518.1"/>
</dbReference>
<sequence>MYECDTCPRYFKSLFACRRHMDDNDHWAVFECETCDEEFNCEEEADLHMSRYKHYAPKIPCDTCDRKFHTQRSADQHMDALGHWVPPWPCETCNLMFFSESTAEKHMREKNHYRYYCRPCDRRFQNENNLKMHLNSKIHRGQDIVCPFCKTGFATATGVTHHLERGSCPHAPSLNREAIYKFIRSRDTQGILTKKMLEWHEDDNGKYTATSRAFNGKSWECYICHRKFNTSAALSQHLNSTVHKQKLYHCPNMTGRCGKEFVTLAALFNHLESESCGFTRFEKVQLQAQNLFDRNKMIAF</sequence>
<feature type="domain" description="C2H2-type" evidence="6">
    <location>
        <begin position="30"/>
        <end position="59"/>
    </location>
</feature>
<keyword evidence="1" id="KW-0479">Metal-binding</keyword>
<gene>
    <name evidence="7" type="ORF">BO80DRAFT_486265</name>
</gene>
<evidence type="ECO:0000256" key="2">
    <source>
        <dbReference type="ARBA" id="ARBA00022737"/>
    </source>
</evidence>
<accession>A0A395H8L6</accession>
<organism evidence="7 8">
    <name type="scientific">Aspergillus ibericus CBS 121593</name>
    <dbReference type="NCBI Taxonomy" id="1448316"/>
    <lineage>
        <taxon>Eukaryota</taxon>
        <taxon>Fungi</taxon>
        <taxon>Dikarya</taxon>
        <taxon>Ascomycota</taxon>
        <taxon>Pezizomycotina</taxon>
        <taxon>Eurotiomycetes</taxon>
        <taxon>Eurotiomycetidae</taxon>
        <taxon>Eurotiales</taxon>
        <taxon>Aspergillaceae</taxon>
        <taxon>Aspergillus</taxon>
        <taxon>Aspergillus subgen. Circumdati</taxon>
    </lineage>
</organism>
<dbReference type="Pfam" id="PF12874">
    <property type="entry name" value="zf-met"/>
    <property type="match status" value="1"/>
</dbReference>
<evidence type="ECO:0000313" key="8">
    <source>
        <dbReference type="Proteomes" id="UP000249402"/>
    </source>
</evidence>
<dbReference type="PANTHER" id="PTHR24409:SF356">
    <property type="entry name" value="C2H2 FINGER DOMAIN TRANSCRIPTION FACTOR (EUROFUNG)"/>
    <property type="match status" value="1"/>
</dbReference>
<dbReference type="OrthoDB" id="6077919at2759"/>
<evidence type="ECO:0000313" key="7">
    <source>
        <dbReference type="EMBL" id="RAL04020.1"/>
    </source>
</evidence>
<dbReference type="PROSITE" id="PS00028">
    <property type="entry name" value="ZINC_FINGER_C2H2_1"/>
    <property type="match status" value="5"/>
</dbReference>
<dbReference type="PANTHER" id="PTHR24409">
    <property type="entry name" value="ZINC FINGER PROTEIN 142"/>
    <property type="match status" value="1"/>
</dbReference>
<keyword evidence="3 5" id="KW-0863">Zinc-finger</keyword>
<dbReference type="Pfam" id="PF12171">
    <property type="entry name" value="zf-C2H2_jaz"/>
    <property type="match status" value="2"/>
</dbReference>
<reference evidence="7 8" key="1">
    <citation type="submission" date="2018-02" db="EMBL/GenBank/DDBJ databases">
        <title>The genomes of Aspergillus section Nigri reveals drivers in fungal speciation.</title>
        <authorList>
            <consortium name="DOE Joint Genome Institute"/>
            <person name="Vesth T.C."/>
            <person name="Nybo J."/>
            <person name="Theobald S."/>
            <person name="Brandl J."/>
            <person name="Frisvad J.C."/>
            <person name="Nielsen K.F."/>
            <person name="Lyhne E.K."/>
            <person name="Kogle M.E."/>
            <person name="Kuo A."/>
            <person name="Riley R."/>
            <person name="Clum A."/>
            <person name="Nolan M."/>
            <person name="Lipzen A."/>
            <person name="Salamov A."/>
            <person name="Henrissat B."/>
            <person name="Wiebenga A."/>
            <person name="De vries R.P."/>
            <person name="Grigoriev I.V."/>
            <person name="Mortensen U.H."/>
            <person name="Andersen M.R."/>
            <person name="Baker S.E."/>
        </authorList>
    </citation>
    <scope>NUCLEOTIDE SEQUENCE [LARGE SCALE GENOMIC DNA]</scope>
    <source>
        <strain evidence="7 8">CBS 121593</strain>
    </source>
</reference>
<evidence type="ECO:0000259" key="6">
    <source>
        <dbReference type="PROSITE" id="PS50157"/>
    </source>
</evidence>
<evidence type="ECO:0000256" key="4">
    <source>
        <dbReference type="ARBA" id="ARBA00022833"/>
    </source>
</evidence>
<evidence type="ECO:0000256" key="5">
    <source>
        <dbReference type="PROSITE-ProRule" id="PRU00042"/>
    </source>
</evidence>
<dbReference type="SUPFAM" id="SSF57667">
    <property type="entry name" value="beta-beta-alpha zinc fingers"/>
    <property type="match status" value="4"/>
</dbReference>
<keyword evidence="4" id="KW-0862">Zinc</keyword>
<dbReference type="SMART" id="SM00451">
    <property type="entry name" value="ZnF_U1"/>
    <property type="match status" value="2"/>
</dbReference>
<keyword evidence="2" id="KW-0677">Repeat</keyword>
<dbReference type="AlphaFoldDB" id="A0A395H8L6"/>
<dbReference type="GeneID" id="37228383"/>
<dbReference type="InterPro" id="IPR022755">
    <property type="entry name" value="Znf_C2H2_jaz"/>
</dbReference>
<evidence type="ECO:0000256" key="3">
    <source>
        <dbReference type="ARBA" id="ARBA00022771"/>
    </source>
</evidence>
<dbReference type="Proteomes" id="UP000249402">
    <property type="component" value="Unassembled WGS sequence"/>
</dbReference>
<dbReference type="EMBL" id="KZ824425">
    <property type="protein sequence ID" value="RAL04020.1"/>
    <property type="molecule type" value="Genomic_DNA"/>
</dbReference>
<dbReference type="GO" id="GO:0008270">
    <property type="term" value="F:zinc ion binding"/>
    <property type="evidence" value="ECO:0007669"/>
    <property type="project" value="UniProtKB-KW"/>
</dbReference>
<dbReference type="STRING" id="1448316.A0A395H8L6"/>
<feature type="domain" description="C2H2-type" evidence="6">
    <location>
        <begin position="219"/>
        <end position="243"/>
    </location>
</feature>
<dbReference type="Gene3D" id="3.30.160.60">
    <property type="entry name" value="Classic Zinc Finger"/>
    <property type="match status" value="4"/>
</dbReference>
<dbReference type="InterPro" id="IPR036236">
    <property type="entry name" value="Znf_C2H2_sf"/>
</dbReference>
<name>A0A395H8L6_9EURO</name>
<dbReference type="VEuPathDB" id="FungiDB:BO80DRAFT_486265"/>
<proteinExistence type="predicted"/>
<protein>
    <recommendedName>
        <fullName evidence="6">C2H2-type domain-containing protein</fullName>
    </recommendedName>
</protein>
<keyword evidence="8" id="KW-1185">Reference proteome</keyword>
<dbReference type="GO" id="GO:0000981">
    <property type="term" value="F:DNA-binding transcription factor activity, RNA polymerase II-specific"/>
    <property type="evidence" value="ECO:0007669"/>
    <property type="project" value="TreeGrafter"/>
</dbReference>
<dbReference type="GO" id="GO:0000977">
    <property type="term" value="F:RNA polymerase II transcription regulatory region sequence-specific DNA binding"/>
    <property type="evidence" value="ECO:0007669"/>
    <property type="project" value="TreeGrafter"/>
</dbReference>
<dbReference type="InterPro" id="IPR003604">
    <property type="entry name" value="Matrin/U1-like-C_Znf_C2H2"/>
</dbReference>
<dbReference type="InterPro" id="IPR013087">
    <property type="entry name" value="Znf_C2H2_type"/>
</dbReference>